<dbReference type="Proteomes" id="UP001189429">
    <property type="component" value="Unassembled WGS sequence"/>
</dbReference>
<keyword evidence="3" id="KW-1185">Reference proteome</keyword>
<evidence type="ECO:0000313" key="2">
    <source>
        <dbReference type="EMBL" id="CAK0858214.1"/>
    </source>
</evidence>
<feature type="compositionally biased region" description="Basic and acidic residues" evidence="1">
    <location>
        <begin position="36"/>
        <end position="46"/>
    </location>
</feature>
<protein>
    <submittedName>
        <fullName evidence="2">Uncharacterized protein</fullName>
    </submittedName>
</protein>
<organism evidence="2 3">
    <name type="scientific">Prorocentrum cordatum</name>
    <dbReference type="NCBI Taxonomy" id="2364126"/>
    <lineage>
        <taxon>Eukaryota</taxon>
        <taxon>Sar</taxon>
        <taxon>Alveolata</taxon>
        <taxon>Dinophyceae</taxon>
        <taxon>Prorocentrales</taxon>
        <taxon>Prorocentraceae</taxon>
        <taxon>Prorocentrum</taxon>
    </lineage>
</organism>
<accession>A0ABN9UJC3</accession>
<gene>
    <name evidence="2" type="ORF">PCOR1329_LOCUS48073</name>
</gene>
<feature type="compositionally biased region" description="Basic residues" evidence="1">
    <location>
        <begin position="20"/>
        <end position="31"/>
    </location>
</feature>
<proteinExistence type="predicted"/>
<evidence type="ECO:0000313" key="3">
    <source>
        <dbReference type="Proteomes" id="UP001189429"/>
    </source>
</evidence>
<comment type="caution">
    <text evidence="2">The sequence shown here is derived from an EMBL/GenBank/DDBJ whole genome shotgun (WGS) entry which is preliminary data.</text>
</comment>
<evidence type="ECO:0000256" key="1">
    <source>
        <dbReference type="SAM" id="MobiDB-lite"/>
    </source>
</evidence>
<dbReference type="EMBL" id="CAUYUJ010015801">
    <property type="protein sequence ID" value="CAK0858214.1"/>
    <property type="molecule type" value="Genomic_DNA"/>
</dbReference>
<name>A0ABN9UJC3_9DINO</name>
<feature type="region of interest" description="Disordered" evidence="1">
    <location>
        <begin position="1"/>
        <end position="98"/>
    </location>
</feature>
<sequence length="98" mass="10967">MKAGTKGWRKTREGPTRQRGSSRRKVARGKGQKTTTKVERRSEESRQCSTQNEHPAQASWEKEQQRKTTHWLPQRGRHSAEAGASPGTSTAGLCRIAP</sequence>
<reference evidence="2" key="1">
    <citation type="submission" date="2023-10" db="EMBL/GenBank/DDBJ databases">
        <authorList>
            <person name="Chen Y."/>
            <person name="Shah S."/>
            <person name="Dougan E. K."/>
            <person name="Thang M."/>
            <person name="Chan C."/>
        </authorList>
    </citation>
    <scope>NUCLEOTIDE SEQUENCE [LARGE SCALE GENOMIC DNA]</scope>
</reference>